<keyword evidence="1" id="KW-1133">Transmembrane helix</keyword>
<evidence type="ECO:0000313" key="2">
    <source>
        <dbReference type="EMBL" id="KAF9448982.1"/>
    </source>
</evidence>
<sequence length="162" mass="18454">MSSDLPYGEIERADLSVVDNAEAQYLVFFAGKTVGVIRAPDLLFPYFHLSEKNYAKLNRYVMSFIFFIPLTLIALYETTFDPAKHTWVDNWWRGDDEGGEDSPQNRDPAVDDAGCRGMDICRVQFEGLIKEFPNTTSFEATISKEIDELKTRLSLILQKLGD</sequence>
<dbReference type="OrthoDB" id="301415at2759"/>
<dbReference type="EMBL" id="MU151144">
    <property type="protein sequence ID" value="KAF9448982.1"/>
    <property type="molecule type" value="Genomic_DNA"/>
</dbReference>
<proteinExistence type="predicted"/>
<dbReference type="Proteomes" id="UP000807342">
    <property type="component" value="Unassembled WGS sequence"/>
</dbReference>
<accession>A0A9P5XCQ0</accession>
<name>A0A9P5XCQ0_9AGAR</name>
<organism evidence="2 3">
    <name type="scientific">Macrolepiota fuliginosa MF-IS2</name>
    <dbReference type="NCBI Taxonomy" id="1400762"/>
    <lineage>
        <taxon>Eukaryota</taxon>
        <taxon>Fungi</taxon>
        <taxon>Dikarya</taxon>
        <taxon>Basidiomycota</taxon>
        <taxon>Agaricomycotina</taxon>
        <taxon>Agaricomycetes</taxon>
        <taxon>Agaricomycetidae</taxon>
        <taxon>Agaricales</taxon>
        <taxon>Agaricineae</taxon>
        <taxon>Agaricaceae</taxon>
        <taxon>Macrolepiota</taxon>
    </lineage>
</organism>
<evidence type="ECO:0000313" key="3">
    <source>
        <dbReference type="Proteomes" id="UP000807342"/>
    </source>
</evidence>
<keyword evidence="3" id="KW-1185">Reference proteome</keyword>
<gene>
    <name evidence="2" type="ORF">P691DRAFT_759447</name>
</gene>
<reference evidence="2" key="1">
    <citation type="submission" date="2020-11" db="EMBL/GenBank/DDBJ databases">
        <authorList>
            <consortium name="DOE Joint Genome Institute"/>
            <person name="Ahrendt S."/>
            <person name="Riley R."/>
            <person name="Andreopoulos W."/>
            <person name="Labutti K."/>
            <person name="Pangilinan J."/>
            <person name="Ruiz-Duenas F.J."/>
            <person name="Barrasa J.M."/>
            <person name="Sanchez-Garcia M."/>
            <person name="Camarero S."/>
            <person name="Miyauchi S."/>
            <person name="Serrano A."/>
            <person name="Linde D."/>
            <person name="Babiker R."/>
            <person name="Drula E."/>
            <person name="Ayuso-Fernandez I."/>
            <person name="Pacheco R."/>
            <person name="Padilla G."/>
            <person name="Ferreira P."/>
            <person name="Barriuso J."/>
            <person name="Kellner H."/>
            <person name="Castanera R."/>
            <person name="Alfaro M."/>
            <person name="Ramirez L."/>
            <person name="Pisabarro A.G."/>
            <person name="Kuo A."/>
            <person name="Tritt A."/>
            <person name="Lipzen A."/>
            <person name="He G."/>
            <person name="Yan M."/>
            <person name="Ng V."/>
            <person name="Cullen D."/>
            <person name="Martin F."/>
            <person name="Rosso M.-N."/>
            <person name="Henrissat B."/>
            <person name="Hibbett D."/>
            <person name="Martinez A.T."/>
            <person name="Grigoriev I.V."/>
        </authorList>
    </citation>
    <scope>NUCLEOTIDE SEQUENCE</scope>
    <source>
        <strain evidence="2">MF-IS2</strain>
    </source>
</reference>
<keyword evidence="1" id="KW-0472">Membrane</keyword>
<evidence type="ECO:0000256" key="1">
    <source>
        <dbReference type="SAM" id="Phobius"/>
    </source>
</evidence>
<comment type="caution">
    <text evidence="2">The sequence shown here is derived from an EMBL/GenBank/DDBJ whole genome shotgun (WGS) entry which is preliminary data.</text>
</comment>
<feature type="transmembrane region" description="Helical" evidence="1">
    <location>
        <begin position="57"/>
        <end position="76"/>
    </location>
</feature>
<keyword evidence="1" id="KW-0812">Transmembrane</keyword>
<protein>
    <submittedName>
        <fullName evidence="2">Uncharacterized protein</fullName>
    </submittedName>
</protein>
<dbReference type="AlphaFoldDB" id="A0A9P5XCQ0"/>